<name>A0A9R0RRP9_TRITD</name>
<dbReference type="EMBL" id="LT934115">
    <property type="protein sequence ID" value="VAH65182.1"/>
    <property type="molecule type" value="Genomic_DNA"/>
</dbReference>
<dbReference type="AlphaFoldDB" id="A0A9R0RRP9"/>
<evidence type="ECO:0000256" key="1">
    <source>
        <dbReference type="ARBA" id="ARBA00004141"/>
    </source>
</evidence>
<feature type="transmembrane region" description="Helical" evidence="6">
    <location>
        <begin position="269"/>
        <end position="287"/>
    </location>
</feature>
<accession>A0A9R0RRP9</accession>
<comment type="similarity">
    <text evidence="2 6">Belongs to the drug/metabolite transporter (DMT) superfamily. Plant drug/metabolite exporter (P-DME) (TC 2.A.7.4) family.</text>
</comment>
<proteinExistence type="inferred from homology"/>
<evidence type="ECO:0000256" key="7">
    <source>
        <dbReference type="SAM" id="MobiDB-lite"/>
    </source>
</evidence>
<feature type="transmembrane region" description="Helical" evidence="6">
    <location>
        <begin position="36"/>
        <end position="58"/>
    </location>
</feature>
<keyword evidence="10" id="KW-1185">Reference proteome</keyword>
<evidence type="ECO:0000256" key="3">
    <source>
        <dbReference type="ARBA" id="ARBA00022692"/>
    </source>
</evidence>
<feature type="transmembrane region" description="Helical" evidence="6">
    <location>
        <begin position="243"/>
        <end position="263"/>
    </location>
</feature>
<evidence type="ECO:0000313" key="9">
    <source>
        <dbReference type="EMBL" id="VAH65182.1"/>
    </source>
</evidence>
<sequence length="343" mass="37572">MGADGKKPYVIAVIIQVIYTGMFVVSKAAFNQGFSTYVFIFYRQAAASLLLLPLAIALERKNARSMSFRLLLKLFMFALIGTTFSLNLYNVSLKLTSATVGSATSNSMPVVTFFIAFYVGPSLNPVNHHRVWAAATGDAGATRGTWIMGTFLMVLANVTWSVWIVLQAALLKEYPNKLLVTATQCVFSAGQCFVVAAVAERDFSRWQLRFDVTLLAVLYTGFVVTGVSYYLQAWCADMKGPVFLAVWTPLCFVLTIFCSSFFLGEIVHLGSILGGILLVGGLYSVLWGKSKENRIAPCGETNMIHGVEGENSGEDEEKNERSSQVNGDREHDKEATISPAEQV</sequence>
<evidence type="ECO:0000256" key="4">
    <source>
        <dbReference type="ARBA" id="ARBA00022989"/>
    </source>
</evidence>
<comment type="subcellular location">
    <subcellularLocation>
        <location evidence="1 6">Membrane</location>
        <topology evidence="1 6">Multi-pass membrane protein</topology>
    </subcellularLocation>
</comment>
<dbReference type="PANTHER" id="PTHR31218">
    <property type="entry name" value="WAT1-RELATED PROTEIN"/>
    <property type="match status" value="1"/>
</dbReference>
<dbReference type="InterPro" id="IPR000620">
    <property type="entry name" value="EamA_dom"/>
</dbReference>
<feature type="transmembrane region" description="Helical" evidence="6">
    <location>
        <begin position="9"/>
        <end position="30"/>
    </location>
</feature>
<feature type="domain" description="EamA" evidence="8">
    <location>
        <begin position="9"/>
        <end position="119"/>
    </location>
</feature>
<protein>
    <recommendedName>
        <fullName evidence="6">WAT1-related protein</fullName>
    </recommendedName>
</protein>
<dbReference type="Proteomes" id="UP000324705">
    <property type="component" value="Chromosome 3A"/>
</dbReference>
<dbReference type="Pfam" id="PF00892">
    <property type="entry name" value="EamA"/>
    <property type="match status" value="2"/>
</dbReference>
<keyword evidence="5 6" id="KW-0472">Membrane</keyword>
<keyword evidence="3 6" id="KW-0812">Transmembrane</keyword>
<organism evidence="9 10">
    <name type="scientific">Triticum turgidum subsp. durum</name>
    <name type="common">Durum wheat</name>
    <name type="synonym">Triticum durum</name>
    <dbReference type="NCBI Taxonomy" id="4567"/>
    <lineage>
        <taxon>Eukaryota</taxon>
        <taxon>Viridiplantae</taxon>
        <taxon>Streptophyta</taxon>
        <taxon>Embryophyta</taxon>
        <taxon>Tracheophyta</taxon>
        <taxon>Spermatophyta</taxon>
        <taxon>Magnoliopsida</taxon>
        <taxon>Liliopsida</taxon>
        <taxon>Poales</taxon>
        <taxon>Poaceae</taxon>
        <taxon>BOP clade</taxon>
        <taxon>Pooideae</taxon>
        <taxon>Triticodae</taxon>
        <taxon>Triticeae</taxon>
        <taxon>Triticinae</taxon>
        <taxon>Triticum</taxon>
    </lineage>
</organism>
<evidence type="ECO:0000259" key="8">
    <source>
        <dbReference type="Pfam" id="PF00892"/>
    </source>
</evidence>
<dbReference type="SUPFAM" id="SSF103481">
    <property type="entry name" value="Multidrug resistance efflux transporter EmrE"/>
    <property type="match status" value="2"/>
</dbReference>
<reference evidence="9 10" key="1">
    <citation type="submission" date="2017-09" db="EMBL/GenBank/DDBJ databases">
        <authorList>
            <consortium name="International Durum Wheat Genome Sequencing Consortium (IDWGSC)"/>
            <person name="Milanesi L."/>
        </authorList>
    </citation>
    <scope>NUCLEOTIDE SEQUENCE [LARGE SCALE GENOMIC DNA]</scope>
    <source>
        <strain evidence="10">cv. Svevo</strain>
    </source>
</reference>
<dbReference type="Gramene" id="TRITD3Av1G207480.3">
    <property type="protein sequence ID" value="TRITD3Av1G207480.3"/>
    <property type="gene ID" value="TRITD3Av1G207480"/>
</dbReference>
<evidence type="ECO:0000256" key="6">
    <source>
        <dbReference type="RuleBase" id="RU363077"/>
    </source>
</evidence>
<dbReference type="InterPro" id="IPR037185">
    <property type="entry name" value="EmrE-like"/>
</dbReference>
<feature type="region of interest" description="Disordered" evidence="7">
    <location>
        <begin position="303"/>
        <end position="343"/>
    </location>
</feature>
<keyword evidence="4 6" id="KW-1133">Transmembrane helix</keyword>
<dbReference type="InterPro" id="IPR030184">
    <property type="entry name" value="WAT1-related"/>
</dbReference>
<feature type="domain" description="EamA" evidence="8">
    <location>
        <begin position="148"/>
        <end position="286"/>
    </location>
</feature>
<feature type="transmembrane region" description="Helical" evidence="6">
    <location>
        <begin position="210"/>
        <end position="231"/>
    </location>
</feature>
<evidence type="ECO:0000313" key="10">
    <source>
        <dbReference type="Proteomes" id="UP000324705"/>
    </source>
</evidence>
<dbReference type="GO" id="GO:0022857">
    <property type="term" value="F:transmembrane transporter activity"/>
    <property type="evidence" value="ECO:0007669"/>
    <property type="project" value="InterPro"/>
</dbReference>
<dbReference type="GO" id="GO:0016020">
    <property type="term" value="C:membrane"/>
    <property type="evidence" value="ECO:0007669"/>
    <property type="project" value="UniProtKB-SubCell"/>
</dbReference>
<evidence type="ECO:0000256" key="2">
    <source>
        <dbReference type="ARBA" id="ARBA00007635"/>
    </source>
</evidence>
<gene>
    <name evidence="9" type="ORF">TRITD_3Av1G207480</name>
</gene>
<feature type="transmembrane region" description="Helical" evidence="6">
    <location>
        <begin position="146"/>
        <end position="166"/>
    </location>
</feature>
<evidence type="ECO:0000256" key="5">
    <source>
        <dbReference type="ARBA" id="ARBA00023136"/>
    </source>
</evidence>
<feature type="transmembrane region" description="Helical" evidence="6">
    <location>
        <begin position="70"/>
        <end position="89"/>
    </location>
</feature>